<dbReference type="GO" id="GO:0003723">
    <property type="term" value="F:RNA binding"/>
    <property type="evidence" value="ECO:0007669"/>
    <property type="project" value="UniProtKB-KW"/>
</dbReference>
<keyword evidence="4" id="KW-0694">RNA-binding</keyword>
<protein>
    <recommendedName>
        <fullName evidence="3">CRISPR system Cms protein Csm5</fullName>
    </recommendedName>
    <alternativeName>
        <fullName evidence="6">CRISPR type III A-associated protein Csm5</fullName>
    </alternativeName>
</protein>
<organism evidence="8 9">
    <name type="scientific">Anoxybacter fermentans</name>
    <dbReference type="NCBI Taxonomy" id="1323375"/>
    <lineage>
        <taxon>Bacteria</taxon>
        <taxon>Bacillati</taxon>
        <taxon>Bacillota</taxon>
        <taxon>Clostridia</taxon>
        <taxon>Halanaerobiales</taxon>
        <taxon>Anoxybacter</taxon>
    </lineage>
</organism>
<dbReference type="RefSeq" id="WP_127015759.1">
    <property type="nucleotide sequence ID" value="NZ_CP016379.1"/>
</dbReference>
<dbReference type="EMBL" id="CP016379">
    <property type="protein sequence ID" value="AZR72425.1"/>
    <property type="molecule type" value="Genomic_DNA"/>
</dbReference>
<dbReference type="OrthoDB" id="24360at2"/>
<evidence type="ECO:0000256" key="1">
    <source>
        <dbReference type="ARBA" id="ARBA00003088"/>
    </source>
</evidence>
<dbReference type="InterPro" id="IPR010173">
    <property type="entry name" value="CRISPR-assoc_Csm5"/>
</dbReference>
<evidence type="ECO:0000256" key="3">
    <source>
        <dbReference type="ARBA" id="ARBA00016113"/>
    </source>
</evidence>
<sequence>MNLVLEILTPMHIGNGDVLSPYSDYIYKDGQIYYINHQKLEDFIFKLDNASSLIDKFVDIIKKQASGNQSSKYKLENFFEANNLDIKEFTDKIVDCNTDIKNKQILKCIYTGSRPYIPGSTLKGAIRTSLIYGYLKRNSYNLNEIISIWKQNKYSYIGQDIFGKFSRDIMKFLQVSDTEPFSDTDIEIIETYRVDIESGKTKNPVVFECLKRNLSTKFSMTSKGKKNYHHLEDDFDYLYEQNEAVIFDYINDFFEDAIKREISELKSKYKGKGENPFLNIISFYEQLLNEIMEFKQNKNGAVLRIGAGKTFFENTINNIFSKNEFEEIKKIKKIKNNNPFPKTRTVVVDCEIIKNSLGWIKIYKEE</sequence>
<proteinExistence type="inferred from homology"/>
<keyword evidence="9" id="KW-1185">Reference proteome</keyword>
<dbReference type="KEGG" id="aft:BBF96_02850"/>
<dbReference type="NCBIfam" id="TIGR01899">
    <property type="entry name" value="cas_TM1807_csm5"/>
    <property type="match status" value="1"/>
</dbReference>
<dbReference type="PANTHER" id="PTHR38007:SF1">
    <property type="entry name" value="CRISPR SYSTEM CMS PROTEIN CSM5"/>
    <property type="match status" value="1"/>
</dbReference>
<dbReference type="Pfam" id="PF03787">
    <property type="entry name" value="RAMPs"/>
    <property type="match status" value="1"/>
</dbReference>
<accession>A0A3Q9HP09</accession>
<dbReference type="AlphaFoldDB" id="A0A3Q9HP09"/>
<comment type="function">
    <text evidence="1">This subunit might be involved in maturation of a crRNA intermediate to its mature form.</text>
</comment>
<dbReference type="InterPro" id="IPR005537">
    <property type="entry name" value="RAMP_III_fam"/>
</dbReference>
<dbReference type="GO" id="GO:0051607">
    <property type="term" value="P:defense response to virus"/>
    <property type="evidence" value="ECO:0007669"/>
    <property type="project" value="UniProtKB-KW"/>
</dbReference>
<evidence type="ECO:0000256" key="5">
    <source>
        <dbReference type="ARBA" id="ARBA00023118"/>
    </source>
</evidence>
<evidence type="ECO:0000259" key="7">
    <source>
        <dbReference type="Pfam" id="PF03787"/>
    </source>
</evidence>
<evidence type="ECO:0000313" key="9">
    <source>
        <dbReference type="Proteomes" id="UP000267250"/>
    </source>
</evidence>
<feature type="domain" description="CRISPR type III-associated protein" evidence="7">
    <location>
        <begin position="5"/>
        <end position="310"/>
    </location>
</feature>
<dbReference type="Proteomes" id="UP000267250">
    <property type="component" value="Chromosome"/>
</dbReference>
<comment type="similarity">
    <text evidence="2">Belongs to the CRISPR-associated Csm5 family.</text>
</comment>
<reference evidence="8 9" key="1">
    <citation type="submission" date="2016-07" db="EMBL/GenBank/DDBJ databases">
        <title>Genome and transcriptome analysis of iron-reducing fermentative bacteria Anoxybacter fermentans.</title>
        <authorList>
            <person name="Zeng X."/>
            <person name="Shao Z."/>
        </authorList>
    </citation>
    <scope>NUCLEOTIDE SEQUENCE [LARGE SCALE GENOMIC DNA]</scope>
    <source>
        <strain evidence="8 9">DY22613</strain>
    </source>
</reference>
<evidence type="ECO:0000313" key="8">
    <source>
        <dbReference type="EMBL" id="AZR72425.1"/>
    </source>
</evidence>
<name>A0A3Q9HP09_9FIRM</name>
<keyword evidence="5" id="KW-0051">Antiviral defense</keyword>
<evidence type="ECO:0000256" key="4">
    <source>
        <dbReference type="ARBA" id="ARBA00022884"/>
    </source>
</evidence>
<evidence type="ECO:0000256" key="2">
    <source>
        <dbReference type="ARBA" id="ARBA00006680"/>
    </source>
</evidence>
<dbReference type="PANTHER" id="PTHR38007">
    <property type="entry name" value="CRISPR SYSTEM CMS PROTEIN CSM5"/>
    <property type="match status" value="1"/>
</dbReference>
<evidence type="ECO:0000256" key="6">
    <source>
        <dbReference type="ARBA" id="ARBA00031720"/>
    </source>
</evidence>
<gene>
    <name evidence="8" type="ORF">BBF96_02850</name>
</gene>